<evidence type="ECO:0000313" key="1">
    <source>
        <dbReference type="Proteomes" id="UP000694930"/>
    </source>
</evidence>
<accession>A0ABM1V8T4</accession>
<proteinExistence type="predicted"/>
<dbReference type="GeneID" id="107017426"/>
<dbReference type="RefSeq" id="XP_027772151.1">
    <property type="nucleotide sequence ID" value="XM_027916350.1"/>
</dbReference>
<protein>
    <submittedName>
        <fullName evidence="2 3">Uncharacterized protein LOC107017426 isoform X1</fullName>
    </submittedName>
</protein>
<name>A0ABM1V8T4_SOLPN</name>
<reference evidence="1" key="1">
    <citation type="journal article" date="2014" name="Nat. Genet.">
        <title>The genome of the stress-tolerant wild tomato species Solanum pennellii.</title>
        <authorList>
            <person name="Bolger A."/>
            <person name="Scossa F."/>
            <person name="Bolger M.E."/>
            <person name="Lanz C."/>
            <person name="Maumus F."/>
            <person name="Tohge T."/>
            <person name="Quesneville H."/>
            <person name="Alseekh S."/>
            <person name="Sorensen I."/>
            <person name="Lichtenstein G."/>
            <person name="Fich E.A."/>
            <person name="Conte M."/>
            <person name="Keller H."/>
            <person name="Schneeberger K."/>
            <person name="Schwacke R."/>
            <person name="Ofner I."/>
            <person name="Vrebalov J."/>
            <person name="Xu Y."/>
            <person name="Osorio S."/>
            <person name="Aflitos S.A."/>
            <person name="Schijlen E."/>
            <person name="Jimenez-Gomez J.M."/>
            <person name="Ryngajllo M."/>
            <person name="Kimura S."/>
            <person name="Kumar R."/>
            <person name="Koenig D."/>
            <person name="Headland L.R."/>
            <person name="Maloof J.N."/>
            <person name="Sinha N."/>
            <person name="van Ham R.C."/>
            <person name="Lankhorst R.K."/>
            <person name="Mao L."/>
            <person name="Vogel A."/>
            <person name="Arsova B."/>
            <person name="Panstruga R."/>
            <person name="Fei Z."/>
            <person name="Rose J.K."/>
            <person name="Zamir D."/>
            <person name="Carrari F."/>
            <person name="Giovannoni J.J."/>
            <person name="Weigel D."/>
            <person name="Usadel B."/>
            <person name="Fernie A.R."/>
        </authorList>
    </citation>
    <scope>NUCLEOTIDE SEQUENCE [LARGE SCALE GENOMIC DNA]</scope>
</reference>
<dbReference type="Proteomes" id="UP000694930">
    <property type="component" value="Chromosome 4"/>
</dbReference>
<dbReference type="RefSeq" id="XP_027772152.1">
    <property type="nucleotide sequence ID" value="XM_027916351.1"/>
</dbReference>
<organism evidence="1 4">
    <name type="scientific">Solanum pennellii</name>
    <name type="common">Tomato</name>
    <name type="synonym">Lycopersicon pennellii</name>
    <dbReference type="NCBI Taxonomy" id="28526"/>
    <lineage>
        <taxon>Eukaryota</taxon>
        <taxon>Viridiplantae</taxon>
        <taxon>Streptophyta</taxon>
        <taxon>Embryophyta</taxon>
        <taxon>Tracheophyta</taxon>
        <taxon>Spermatophyta</taxon>
        <taxon>Magnoliopsida</taxon>
        <taxon>eudicotyledons</taxon>
        <taxon>Gunneridae</taxon>
        <taxon>Pentapetalae</taxon>
        <taxon>asterids</taxon>
        <taxon>lamiids</taxon>
        <taxon>Solanales</taxon>
        <taxon>Solanaceae</taxon>
        <taxon>Solanoideae</taxon>
        <taxon>Solaneae</taxon>
        <taxon>Solanum</taxon>
        <taxon>Solanum subgen. Lycopersicon</taxon>
    </lineage>
</organism>
<evidence type="ECO:0000313" key="4">
    <source>
        <dbReference type="RefSeq" id="XP_027772152.1"/>
    </source>
</evidence>
<evidence type="ECO:0000313" key="2">
    <source>
        <dbReference type="RefSeq" id="XP_027772150.1"/>
    </source>
</evidence>
<gene>
    <name evidence="2 3 4" type="primary">LOC107017426</name>
</gene>
<evidence type="ECO:0000313" key="3">
    <source>
        <dbReference type="RefSeq" id="XP_027772151.1"/>
    </source>
</evidence>
<reference evidence="2 3" key="2">
    <citation type="submission" date="2025-05" db="UniProtKB">
        <authorList>
            <consortium name="RefSeq"/>
        </authorList>
    </citation>
    <scope>IDENTIFICATION</scope>
</reference>
<dbReference type="RefSeq" id="XP_027772150.1">
    <property type="nucleotide sequence ID" value="XM_027916349.1"/>
</dbReference>
<keyword evidence="1" id="KW-1185">Reference proteome</keyword>
<sequence>MDDTRSTVDYLTVDLNFSSKSSIRSTIEYLTADLNFSSNSSIRSSIEYLTADLKFSSKSSIRSLAEKKLLVSFASFIYNYSNCLRMNRVFLIQYPNQSRKNCFMITARKLNIFATDDIHS</sequence>